<dbReference type="SUPFAM" id="SSF46600">
    <property type="entry name" value="C-terminal UvrC-binding domain of UvrB"/>
    <property type="match status" value="1"/>
</dbReference>
<name>A0A1M5BIV3_9BACT</name>
<keyword evidence="12" id="KW-1185">Reference proteome</keyword>
<evidence type="ECO:0000256" key="6">
    <source>
        <dbReference type="ARBA" id="ARBA00023236"/>
    </source>
</evidence>
<comment type="similarity">
    <text evidence="7">Belongs to the UvrC family.</text>
</comment>
<protein>
    <recommendedName>
        <fullName evidence="7">UvrABC system protein C</fullName>
        <shortName evidence="7">Protein UvrC</shortName>
    </recommendedName>
    <alternativeName>
        <fullName evidence="7">Excinuclease ABC subunit C</fullName>
    </alternativeName>
</protein>
<feature type="domain" description="UvrC family homology region profile" evidence="10">
    <location>
        <begin position="274"/>
        <end position="495"/>
    </location>
</feature>
<dbReference type="PANTHER" id="PTHR30562:SF1">
    <property type="entry name" value="UVRABC SYSTEM PROTEIN C"/>
    <property type="match status" value="1"/>
</dbReference>
<dbReference type="GO" id="GO:0009432">
    <property type="term" value="P:SOS response"/>
    <property type="evidence" value="ECO:0007669"/>
    <property type="project" value="UniProtKB-UniRule"/>
</dbReference>
<dbReference type="GO" id="GO:0006289">
    <property type="term" value="P:nucleotide-excision repair"/>
    <property type="evidence" value="ECO:0007669"/>
    <property type="project" value="UniProtKB-UniRule"/>
</dbReference>
<dbReference type="Gene3D" id="3.30.420.340">
    <property type="entry name" value="UvrC, RNAse H endonuclease domain"/>
    <property type="match status" value="1"/>
</dbReference>
<keyword evidence="1 7" id="KW-0963">Cytoplasm</keyword>
<dbReference type="CDD" id="cd10434">
    <property type="entry name" value="GIY-YIG_UvrC_Cho"/>
    <property type="match status" value="1"/>
</dbReference>
<dbReference type="InterPro" id="IPR000305">
    <property type="entry name" value="GIY-YIG_endonuc"/>
</dbReference>
<keyword evidence="6 7" id="KW-0742">SOS response</keyword>
<dbReference type="PROSITE" id="PS50164">
    <property type="entry name" value="GIY_YIG"/>
    <property type="match status" value="1"/>
</dbReference>
<dbReference type="EMBL" id="FQUS01000008">
    <property type="protein sequence ID" value="SHF42217.1"/>
    <property type="molecule type" value="Genomic_DNA"/>
</dbReference>
<organism evidence="11 12">
    <name type="scientific">Fodinibius roseus</name>
    <dbReference type="NCBI Taxonomy" id="1194090"/>
    <lineage>
        <taxon>Bacteria</taxon>
        <taxon>Pseudomonadati</taxon>
        <taxon>Balneolota</taxon>
        <taxon>Balneolia</taxon>
        <taxon>Balneolales</taxon>
        <taxon>Balneolaceae</taxon>
        <taxon>Fodinibius</taxon>
    </lineage>
</organism>
<keyword evidence="5 7" id="KW-0234">DNA repair</keyword>
<evidence type="ECO:0000259" key="9">
    <source>
        <dbReference type="PROSITE" id="PS50164"/>
    </source>
</evidence>
<dbReference type="Pfam" id="PF02151">
    <property type="entry name" value="UVR"/>
    <property type="match status" value="1"/>
</dbReference>
<dbReference type="Gene3D" id="1.10.150.20">
    <property type="entry name" value="5' to 3' exonuclease, C-terminal subdomain"/>
    <property type="match status" value="1"/>
</dbReference>
<evidence type="ECO:0000256" key="3">
    <source>
        <dbReference type="ARBA" id="ARBA00022769"/>
    </source>
</evidence>
<evidence type="ECO:0000256" key="5">
    <source>
        <dbReference type="ARBA" id="ARBA00023204"/>
    </source>
</evidence>
<dbReference type="SMART" id="SM00465">
    <property type="entry name" value="GIYc"/>
    <property type="match status" value="1"/>
</dbReference>
<dbReference type="GO" id="GO:0009380">
    <property type="term" value="C:excinuclease repair complex"/>
    <property type="evidence" value="ECO:0007669"/>
    <property type="project" value="InterPro"/>
</dbReference>
<dbReference type="Gene3D" id="4.10.860.10">
    <property type="entry name" value="UVR domain"/>
    <property type="match status" value="1"/>
</dbReference>
<dbReference type="InterPro" id="IPR004791">
    <property type="entry name" value="UvrC"/>
</dbReference>
<dbReference type="FunFam" id="3.30.420.340:FF:000001">
    <property type="entry name" value="UvrABC system protein C"/>
    <property type="match status" value="1"/>
</dbReference>
<dbReference type="RefSeq" id="WP_073062767.1">
    <property type="nucleotide sequence ID" value="NZ_FQUS01000008.1"/>
</dbReference>
<dbReference type="NCBIfam" id="TIGR00194">
    <property type="entry name" value="uvrC"/>
    <property type="match status" value="1"/>
</dbReference>
<dbReference type="Pfam" id="PF22920">
    <property type="entry name" value="UvrC_RNaseH"/>
    <property type="match status" value="1"/>
</dbReference>
<dbReference type="GO" id="GO:0005737">
    <property type="term" value="C:cytoplasm"/>
    <property type="evidence" value="ECO:0007669"/>
    <property type="project" value="UniProtKB-SubCell"/>
</dbReference>
<evidence type="ECO:0000256" key="2">
    <source>
        <dbReference type="ARBA" id="ARBA00022763"/>
    </source>
</evidence>
<dbReference type="InterPro" id="IPR047296">
    <property type="entry name" value="GIY-YIG_UvrC_Cho"/>
</dbReference>
<dbReference type="InterPro" id="IPR050066">
    <property type="entry name" value="UvrABC_protein_C"/>
</dbReference>
<evidence type="ECO:0000256" key="7">
    <source>
        <dbReference type="HAMAP-Rule" id="MF_00203"/>
    </source>
</evidence>
<feature type="domain" description="UVR" evidence="8">
    <location>
        <begin position="211"/>
        <end position="246"/>
    </location>
</feature>
<comment type="subcellular location">
    <subcellularLocation>
        <location evidence="7">Cytoplasm</location>
    </subcellularLocation>
</comment>
<accession>A0A1M5BIV3</accession>
<dbReference type="Gene3D" id="3.40.1440.10">
    <property type="entry name" value="GIY-YIG endonuclease"/>
    <property type="match status" value="1"/>
</dbReference>
<dbReference type="PROSITE" id="PS50165">
    <property type="entry name" value="UVRC"/>
    <property type="match status" value="1"/>
</dbReference>
<dbReference type="GO" id="GO:0009381">
    <property type="term" value="F:excinuclease ABC activity"/>
    <property type="evidence" value="ECO:0007669"/>
    <property type="project" value="UniProtKB-UniRule"/>
</dbReference>
<dbReference type="InterPro" id="IPR003583">
    <property type="entry name" value="Hlx-hairpin-Hlx_DNA-bd_motif"/>
</dbReference>
<dbReference type="InterPro" id="IPR041663">
    <property type="entry name" value="DisA/LigA_HHH"/>
</dbReference>
<dbReference type="InterPro" id="IPR035901">
    <property type="entry name" value="GIY-YIG_endonuc_sf"/>
</dbReference>
<reference evidence="11 12" key="1">
    <citation type="submission" date="2016-11" db="EMBL/GenBank/DDBJ databases">
        <authorList>
            <person name="Jaros S."/>
            <person name="Januszkiewicz K."/>
            <person name="Wedrychowicz H."/>
        </authorList>
    </citation>
    <scope>NUCLEOTIDE SEQUENCE [LARGE SCALE GENOMIC DNA]</scope>
    <source>
        <strain evidence="11 12">DSM 21986</strain>
    </source>
</reference>
<evidence type="ECO:0000256" key="4">
    <source>
        <dbReference type="ARBA" id="ARBA00022881"/>
    </source>
</evidence>
<dbReference type="PANTHER" id="PTHR30562">
    <property type="entry name" value="UVRC/OXIDOREDUCTASE"/>
    <property type="match status" value="1"/>
</dbReference>
<sequence>MSNSHSPDVAVKEKVDHLPLSPGVYMFKDRKGRRLYIGKAKRLRNRVRSYFQDSGGHDGRIRVMVKKIDDLEVIVTDSESEALILENNLIKKHQPRYNVMYRDDKTYPYICVTNDERPRVYPTRTVINDGSKYYGPYDSVGHMKRMLETIRKAFGLCTCAVSRKTIDRTRGAPKWHSCFDDYLESCSGDWELEEYRETVNKVERMLNGRTDALVRDLKEEMSIASDALAFEQAARIRDSLEAVRKYSRRMKVVAKRQVDRDLFALKVDKEISEACGVLFKVREGKLISKFHRFLKNIDHLKKGEMLQSFVEDYYTGQYAGAIPDEVYVSDELANDEPLRQYLREQRGKKVRVHRPQRGDKAKMIRMALSNAKLLLGERKLEKEKAARKRIPHSVKELKEQLDLDRLPRRIECFDNSNLQGSDPVASMVCFVDARTRKSGYKRFNIKTVEGPDDFASMKEVLSRRYKRVMKEKQQIPDLIVVDGGKGQLSSAVEALREIGFYGECEIIGLAKRLEEVFVPGKSQPIMIPKKSSALKLLQRVRDEAHRFAISFHRNKRSKRTIKTELTEIKGIGEKTAQKLLSNFGSVESVKKATLEDLQADIGNTMGRRVFDYFDQQKKRASH</sequence>
<evidence type="ECO:0000259" key="10">
    <source>
        <dbReference type="PROSITE" id="PS50165"/>
    </source>
</evidence>
<dbReference type="OrthoDB" id="9804933at2"/>
<dbReference type="SMART" id="SM00278">
    <property type="entry name" value="HhH1"/>
    <property type="match status" value="1"/>
</dbReference>
<evidence type="ECO:0000259" key="8">
    <source>
        <dbReference type="PROSITE" id="PS50151"/>
    </source>
</evidence>
<evidence type="ECO:0000313" key="11">
    <source>
        <dbReference type="EMBL" id="SHF42217.1"/>
    </source>
</evidence>
<dbReference type="AlphaFoldDB" id="A0A1M5BIV3"/>
<dbReference type="FunFam" id="3.40.1440.10:FF:000001">
    <property type="entry name" value="UvrABC system protein C"/>
    <property type="match status" value="1"/>
</dbReference>
<keyword evidence="3 7" id="KW-0228">DNA excision</keyword>
<dbReference type="STRING" id="1194090.SAMN05443144_108135"/>
<dbReference type="HAMAP" id="MF_00203">
    <property type="entry name" value="UvrC"/>
    <property type="match status" value="1"/>
</dbReference>
<evidence type="ECO:0000256" key="1">
    <source>
        <dbReference type="ARBA" id="ARBA00022490"/>
    </source>
</evidence>
<dbReference type="GO" id="GO:0003677">
    <property type="term" value="F:DNA binding"/>
    <property type="evidence" value="ECO:0007669"/>
    <property type="project" value="UniProtKB-UniRule"/>
</dbReference>
<dbReference type="InterPro" id="IPR010994">
    <property type="entry name" value="RuvA_2-like"/>
</dbReference>
<proteinExistence type="inferred from homology"/>
<dbReference type="Pfam" id="PF08459">
    <property type="entry name" value="UvrC_RNaseH_dom"/>
    <property type="match status" value="1"/>
</dbReference>
<keyword evidence="2 7" id="KW-0227">DNA damage</keyword>
<feature type="domain" description="GIY-YIG" evidence="9">
    <location>
        <begin position="20"/>
        <end position="99"/>
    </location>
</feature>
<dbReference type="InterPro" id="IPR001162">
    <property type="entry name" value="UvrC_RNase_H_dom"/>
</dbReference>
<evidence type="ECO:0000313" key="12">
    <source>
        <dbReference type="Proteomes" id="UP000184041"/>
    </source>
</evidence>
<dbReference type="SUPFAM" id="SSF82771">
    <property type="entry name" value="GIY-YIG endonuclease"/>
    <property type="match status" value="1"/>
</dbReference>
<dbReference type="Pfam" id="PF12826">
    <property type="entry name" value="HHH_2"/>
    <property type="match status" value="1"/>
</dbReference>
<dbReference type="InterPro" id="IPR038476">
    <property type="entry name" value="UvrC_RNase_H_dom_sf"/>
</dbReference>
<comment type="function">
    <text evidence="7">The UvrABC repair system catalyzes the recognition and processing of DNA lesions. UvrC both incises the 5' and 3' sides of the lesion. The N-terminal half is responsible for the 3' incision and the C-terminal half is responsible for the 5' incision.</text>
</comment>
<dbReference type="InterPro" id="IPR036876">
    <property type="entry name" value="UVR_dom_sf"/>
</dbReference>
<dbReference type="Pfam" id="PF01541">
    <property type="entry name" value="GIY-YIG"/>
    <property type="match status" value="1"/>
</dbReference>
<dbReference type="SUPFAM" id="SSF47781">
    <property type="entry name" value="RuvA domain 2-like"/>
    <property type="match status" value="1"/>
</dbReference>
<keyword evidence="4 7" id="KW-0267">Excision nuclease</keyword>
<comment type="subunit">
    <text evidence="7">Interacts with UvrB in an incision complex.</text>
</comment>
<dbReference type="PROSITE" id="PS50151">
    <property type="entry name" value="UVR"/>
    <property type="match status" value="1"/>
</dbReference>
<gene>
    <name evidence="7" type="primary">uvrC</name>
    <name evidence="11" type="ORF">SAMN05443144_108135</name>
</gene>
<dbReference type="NCBIfam" id="NF001824">
    <property type="entry name" value="PRK00558.1-5"/>
    <property type="match status" value="1"/>
</dbReference>
<dbReference type="InterPro" id="IPR001943">
    <property type="entry name" value="UVR_dom"/>
</dbReference>
<dbReference type="Proteomes" id="UP000184041">
    <property type="component" value="Unassembled WGS sequence"/>
</dbReference>